<dbReference type="EMBL" id="ALKK01000011">
    <property type="protein sequence ID" value="EJU18764.1"/>
    <property type="molecule type" value="Genomic_DNA"/>
</dbReference>
<dbReference type="Proteomes" id="UP000003120">
    <property type="component" value="Unassembled WGS sequence"/>
</dbReference>
<dbReference type="AlphaFoldDB" id="A0AAN3VXC1"/>
<protein>
    <submittedName>
        <fullName evidence="1">Lipoprotein</fullName>
    </submittedName>
</protein>
<comment type="caution">
    <text evidence="1">The sequence shown here is derived from an EMBL/GenBank/DDBJ whole genome shotgun (WGS) entry which is preliminary data.</text>
</comment>
<organism evidence="1 2">
    <name type="scientific">Fusobacterium necrophorum subsp. funduliforme Fnf 1007</name>
    <dbReference type="NCBI Taxonomy" id="1161424"/>
    <lineage>
        <taxon>Bacteria</taxon>
        <taxon>Fusobacteriati</taxon>
        <taxon>Fusobacteriota</taxon>
        <taxon>Fusobacteriia</taxon>
        <taxon>Fusobacteriales</taxon>
        <taxon>Fusobacteriaceae</taxon>
        <taxon>Fusobacterium</taxon>
    </lineage>
</organism>
<proteinExistence type="predicted"/>
<evidence type="ECO:0000313" key="1">
    <source>
        <dbReference type="EMBL" id="EJU18764.1"/>
    </source>
</evidence>
<dbReference type="PROSITE" id="PS51257">
    <property type="entry name" value="PROKAR_LIPOPROTEIN"/>
    <property type="match status" value="1"/>
</dbReference>
<dbReference type="RefSeq" id="WP_005960376.1">
    <property type="nucleotide sequence ID" value="NZ_ALKK01000011.1"/>
</dbReference>
<dbReference type="GeneID" id="75075246"/>
<sequence length="153" mass="17839">MKKWLLWFLVVLCVFMVGCTNVRPHNEIMKSSSFVDVEVNEIIFNGIGIKITNKTDDFVEIVWDSSNLNDYPLSFGNNLVTKALEKKPNTSIEPNGIFKKEMYIPEKIKMPAKLLLKLKKKNVEEYVSIMLEDRGEKIERKYNMWTGEWESGK</sequence>
<reference evidence="1 2" key="1">
    <citation type="submission" date="2012-07" db="EMBL/GenBank/DDBJ databases">
        <authorList>
            <person name="Durkin A.S."/>
            <person name="McCorrison J."/>
            <person name="Torralba M."/>
            <person name="Gillis M."/>
            <person name="Methe B."/>
            <person name="Sutton G."/>
            <person name="Nelson K.E."/>
        </authorList>
    </citation>
    <scope>NUCLEOTIDE SEQUENCE [LARGE SCALE GENOMIC DNA]</scope>
    <source>
        <strain evidence="1 2">Fnf 1007</strain>
    </source>
</reference>
<evidence type="ECO:0000313" key="2">
    <source>
        <dbReference type="Proteomes" id="UP000003120"/>
    </source>
</evidence>
<name>A0AAN3VXC1_9FUSO</name>
<keyword evidence="1" id="KW-0449">Lipoprotein</keyword>
<accession>A0AAN3VXC1</accession>
<gene>
    <name evidence="1" type="ORF">HMPREF1127_1064</name>
</gene>